<evidence type="ECO:0000313" key="2">
    <source>
        <dbReference type="EMBL" id="PWK14262.1"/>
    </source>
</evidence>
<protein>
    <submittedName>
        <fullName evidence="2">Uncharacterized protein</fullName>
    </submittedName>
</protein>
<accession>A0A316DAY6</accession>
<dbReference type="AlphaFoldDB" id="A0A316DAY6"/>
<keyword evidence="1" id="KW-0732">Signal</keyword>
<dbReference type="Proteomes" id="UP000245634">
    <property type="component" value="Unassembled WGS sequence"/>
</dbReference>
<gene>
    <name evidence="2" type="ORF">C7459_10515</name>
</gene>
<evidence type="ECO:0000313" key="3">
    <source>
        <dbReference type="Proteomes" id="UP000245634"/>
    </source>
</evidence>
<reference evidence="2 3" key="1">
    <citation type="submission" date="2018-05" db="EMBL/GenBank/DDBJ databases">
        <title>Genomic Encyclopedia of Type Strains, Phase IV (KMG-IV): sequencing the most valuable type-strain genomes for metagenomic binning, comparative biology and taxonomic classification.</title>
        <authorList>
            <person name="Goeker M."/>
        </authorList>
    </citation>
    <scope>NUCLEOTIDE SEQUENCE [LARGE SCALE GENOMIC DNA]</scope>
    <source>
        <strain evidence="2 3">DSM 18773</strain>
    </source>
</reference>
<sequence length="180" mass="19667">MKEIAKCLSIGAIILSISMVSILPANASPNVPLASVKASQELALSKNHVPKVLSQKEINNMMGAARPMTGVVFTSLANQIRTDFFCYADPTVYNFGFDPLIDFVGLVNIYRETGFNTGQYAYVVSASANEGYIPAAFTSGFDIKTLSYSHWGYRMFWQFNSSYQVPGNAVVTVSPAYANF</sequence>
<comment type="caution">
    <text evidence="2">The sequence shown here is derived from an EMBL/GenBank/DDBJ whole genome shotgun (WGS) entry which is preliminary data.</text>
</comment>
<name>A0A316DAY6_9BACL</name>
<keyword evidence="3" id="KW-1185">Reference proteome</keyword>
<feature type="chain" id="PRO_5016244416" evidence="1">
    <location>
        <begin position="28"/>
        <end position="180"/>
    </location>
</feature>
<evidence type="ECO:0000256" key="1">
    <source>
        <dbReference type="SAM" id="SignalP"/>
    </source>
</evidence>
<dbReference type="RefSeq" id="WP_109687626.1">
    <property type="nucleotide sequence ID" value="NZ_QGGL01000005.1"/>
</dbReference>
<organism evidence="2 3">
    <name type="scientific">Tumebacillus permanentifrigoris</name>
    <dbReference type="NCBI Taxonomy" id="378543"/>
    <lineage>
        <taxon>Bacteria</taxon>
        <taxon>Bacillati</taxon>
        <taxon>Bacillota</taxon>
        <taxon>Bacilli</taxon>
        <taxon>Bacillales</taxon>
        <taxon>Alicyclobacillaceae</taxon>
        <taxon>Tumebacillus</taxon>
    </lineage>
</organism>
<proteinExistence type="predicted"/>
<dbReference type="EMBL" id="QGGL01000005">
    <property type="protein sequence ID" value="PWK14262.1"/>
    <property type="molecule type" value="Genomic_DNA"/>
</dbReference>
<feature type="signal peptide" evidence="1">
    <location>
        <begin position="1"/>
        <end position="27"/>
    </location>
</feature>